<dbReference type="Proteomes" id="UP000287651">
    <property type="component" value="Unassembled WGS sequence"/>
</dbReference>
<comment type="caution">
    <text evidence="1">The sequence shown here is derived from an EMBL/GenBank/DDBJ whole genome shotgun (WGS) entry which is preliminary data.</text>
</comment>
<dbReference type="EMBL" id="AMZH03032561">
    <property type="protein sequence ID" value="RRT32332.1"/>
    <property type="molecule type" value="Genomic_DNA"/>
</dbReference>
<dbReference type="AlphaFoldDB" id="A0A426WZ54"/>
<evidence type="ECO:0000313" key="1">
    <source>
        <dbReference type="EMBL" id="RRT32332.1"/>
    </source>
</evidence>
<reference evidence="1 2" key="1">
    <citation type="journal article" date="2014" name="Agronomy (Basel)">
        <title>A Draft Genome Sequence for Ensete ventricosum, the Drought-Tolerant Tree Against Hunger.</title>
        <authorList>
            <person name="Harrison J."/>
            <person name="Moore K.A."/>
            <person name="Paszkiewicz K."/>
            <person name="Jones T."/>
            <person name="Grant M."/>
            <person name="Ambacheew D."/>
            <person name="Muzemil S."/>
            <person name="Studholme D.J."/>
        </authorList>
    </citation>
    <scope>NUCLEOTIDE SEQUENCE [LARGE SCALE GENOMIC DNA]</scope>
</reference>
<gene>
    <name evidence="1" type="ORF">B296_00054622</name>
</gene>
<protein>
    <submittedName>
        <fullName evidence="1">Uncharacterized protein</fullName>
    </submittedName>
</protein>
<sequence>MYYSRFPRRWPPCFSAAGFPHLERSGFTPIYFIHPKLPVGGRVSSFHITSINGCRTGEVDKVLIDGGSGENPRLLGFATGLSSSLPITELLMPFFESTCSSHAGVIVAYDGVLVVLHHLSRRTTYCRRIQRVSDKD</sequence>
<name>A0A426WZ54_ENSVE</name>
<organism evidence="1 2">
    <name type="scientific">Ensete ventricosum</name>
    <name type="common">Abyssinian banana</name>
    <name type="synonym">Musa ensete</name>
    <dbReference type="NCBI Taxonomy" id="4639"/>
    <lineage>
        <taxon>Eukaryota</taxon>
        <taxon>Viridiplantae</taxon>
        <taxon>Streptophyta</taxon>
        <taxon>Embryophyta</taxon>
        <taxon>Tracheophyta</taxon>
        <taxon>Spermatophyta</taxon>
        <taxon>Magnoliopsida</taxon>
        <taxon>Liliopsida</taxon>
        <taxon>Zingiberales</taxon>
        <taxon>Musaceae</taxon>
        <taxon>Ensete</taxon>
    </lineage>
</organism>
<proteinExistence type="predicted"/>
<accession>A0A426WZ54</accession>
<evidence type="ECO:0000313" key="2">
    <source>
        <dbReference type="Proteomes" id="UP000287651"/>
    </source>
</evidence>